<dbReference type="InterPro" id="IPR034161">
    <property type="entry name" value="Pepsin-like_plant"/>
</dbReference>
<evidence type="ECO:0000256" key="5">
    <source>
        <dbReference type="ARBA" id="ARBA00023180"/>
    </source>
</evidence>
<feature type="chain" id="PRO_5042945429" description="Peptidase A1 domain-containing protein" evidence="6">
    <location>
        <begin position="22"/>
        <end position="405"/>
    </location>
</feature>
<feature type="signal peptide" evidence="6">
    <location>
        <begin position="1"/>
        <end position="21"/>
    </location>
</feature>
<dbReference type="GO" id="GO:0005576">
    <property type="term" value="C:extracellular region"/>
    <property type="evidence" value="ECO:0007669"/>
    <property type="project" value="TreeGrafter"/>
</dbReference>
<dbReference type="InterPro" id="IPR032799">
    <property type="entry name" value="TAXi_C"/>
</dbReference>
<dbReference type="Pfam" id="PF14541">
    <property type="entry name" value="TAXi_C"/>
    <property type="match status" value="1"/>
</dbReference>
<dbReference type="PROSITE" id="PS51767">
    <property type="entry name" value="PEPTIDASE_A1"/>
    <property type="match status" value="1"/>
</dbReference>
<evidence type="ECO:0000313" key="8">
    <source>
        <dbReference type="EMBL" id="KAK6804172.1"/>
    </source>
</evidence>
<keyword evidence="6" id="KW-0732">Signal</keyword>
<dbReference type="Pfam" id="PF14543">
    <property type="entry name" value="TAXi_N"/>
    <property type="match status" value="1"/>
</dbReference>
<gene>
    <name evidence="8" type="ORF">RDI58_001956</name>
</gene>
<protein>
    <recommendedName>
        <fullName evidence="7">Peptidase A1 domain-containing protein</fullName>
    </recommendedName>
</protein>
<proteinExistence type="inferred from homology"/>
<organism evidence="8 9">
    <name type="scientific">Solanum bulbocastanum</name>
    <name type="common">Wild potato</name>
    <dbReference type="NCBI Taxonomy" id="147425"/>
    <lineage>
        <taxon>Eukaryota</taxon>
        <taxon>Viridiplantae</taxon>
        <taxon>Streptophyta</taxon>
        <taxon>Embryophyta</taxon>
        <taxon>Tracheophyta</taxon>
        <taxon>Spermatophyta</taxon>
        <taxon>Magnoliopsida</taxon>
        <taxon>eudicotyledons</taxon>
        <taxon>Gunneridae</taxon>
        <taxon>Pentapetalae</taxon>
        <taxon>asterids</taxon>
        <taxon>lamiids</taxon>
        <taxon>Solanales</taxon>
        <taxon>Solanaceae</taxon>
        <taxon>Solanoideae</taxon>
        <taxon>Solaneae</taxon>
        <taxon>Solanum</taxon>
    </lineage>
</organism>
<dbReference type="PANTHER" id="PTHR47967:SF74">
    <property type="entry name" value="ASPARTIC PROTEINASE CDR1-LIKE"/>
    <property type="match status" value="1"/>
</dbReference>
<evidence type="ECO:0000256" key="6">
    <source>
        <dbReference type="SAM" id="SignalP"/>
    </source>
</evidence>
<evidence type="ECO:0000256" key="1">
    <source>
        <dbReference type="ARBA" id="ARBA00007447"/>
    </source>
</evidence>
<dbReference type="InterPro" id="IPR032861">
    <property type="entry name" value="TAXi_N"/>
</dbReference>
<keyword evidence="4" id="KW-0378">Hydrolase</keyword>
<evidence type="ECO:0000313" key="9">
    <source>
        <dbReference type="Proteomes" id="UP001371456"/>
    </source>
</evidence>
<keyword evidence="9" id="KW-1185">Reference proteome</keyword>
<evidence type="ECO:0000256" key="3">
    <source>
        <dbReference type="ARBA" id="ARBA00022750"/>
    </source>
</evidence>
<dbReference type="InterPro" id="IPR021109">
    <property type="entry name" value="Peptidase_aspartic_dom_sf"/>
</dbReference>
<keyword evidence="5" id="KW-0325">Glycoprotein</keyword>
<dbReference type="InterPro" id="IPR033121">
    <property type="entry name" value="PEPTIDASE_A1"/>
</dbReference>
<name>A0AAN8U3I8_SOLBU</name>
<dbReference type="GO" id="GO:0006508">
    <property type="term" value="P:proteolysis"/>
    <property type="evidence" value="ECO:0007669"/>
    <property type="project" value="UniProtKB-KW"/>
</dbReference>
<keyword evidence="2" id="KW-0645">Protease</keyword>
<dbReference type="GO" id="GO:0004190">
    <property type="term" value="F:aspartic-type endopeptidase activity"/>
    <property type="evidence" value="ECO:0007669"/>
    <property type="project" value="UniProtKB-KW"/>
</dbReference>
<evidence type="ECO:0000256" key="2">
    <source>
        <dbReference type="ARBA" id="ARBA00022670"/>
    </source>
</evidence>
<comment type="caution">
    <text evidence="8">The sequence shown here is derived from an EMBL/GenBank/DDBJ whole genome shotgun (WGS) entry which is preliminary data.</text>
</comment>
<dbReference type="Proteomes" id="UP001371456">
    <property type="component" value="Unassembled WGS sequence"/>
</dbReference>
<dbReference type="CDD" id="cd05476">
    <property type="entry name" value="pepsin_A_like_plant"/>
    <property type="match status" value="1"/>
</dbReference>
<evidence type="ECO:0000256" key="4">
    <source>
        <dbReference type="ARBA" id="ARBA00022801"/>
    </source>
</evidence>
<keyword evidence="3" id="KW-0064">Aspartyl protease</keyword>
<dbReference type="EMBL" id="JBANQN010000001">
    <property type="protein sequence ID" value="KAK6804172.1"/>
    <property type="molecule type" value="Genomic_DNA"/>
</dbReference>
<dbReference type="InterPro" id="IPR051708">
    <property type="entry name" value="Plant_Aspart_Prot_A1"/>
</dbReference>
<feature type="domain" description="Peptidase A1" evidence="7">
    <location>
        <begin position="62"/>
        <end position="397"/>
    </location>
</feature>
<dbReference type="Gene3D" id="2.40.70.10">
    <property type="entry name" value="Acid Proteases"/>
    <property type="match status" value="2"/>
</dbReference>
<dbReference type="AlphaFoldDB" id="A0AAN8U3I8"/>
<comment type="similarity">
    <text evidence="1">Belongs to the peptidase A1 family.</text>
</comment>
<dbReference type="SUPFAM" id="SSF50630">
    <property type="entry name" value="Acid proteases"/>
    <property type="match status" value="1"/>
</dbReference>
<dbReference type="PANTHER" id="PTHR47967">
    <property type="entry name" value="OS07G0603500 PROTEIN-RELATED"/>
    <property type="match status" value="1"/>
</dbReference>
<accession>A0AAN8U3I8</accession>
<sequence>MAIFSFTVLIAFSLAITLTQTSILAEAEVKSGGFSIELIHLASKRSPASLSTDLFLEPLGTYLINFSVGTPPKFQLAMTDSKSYMNWIQCEPCVECYSQNLPIFNSLNSSSYKALSCASPKCFQNNCEGSHCTYIAKYTDQISYSYGDLGMELFTFYSPQGVEEISFRDILFGCGHISKVEGIGPKISGMISLSDSRQSLISQIIPSFGKIFSYCFVALAHLDVPSTLRFGENAWGITGSVFTPMLVKKSEPSYFLTLLGISIGDKRMDFFGNSSSNMFREGNIAIDIGTAMTVLPTSFYNQIKTAFIQAIDAEPLVYENNSTSQLCYKDLIAVPSVTMHFIAANLPLSKDNIMFPKGQGIWCLAFRPTEGQAYYGNVVQTNFLVGYDLNEMFLSFKPTDCTKLA</sequence>
<evidence type="ECO:0000259" key="7">
    <source>
        <dbReference type="PROSITE" id="PS51767"/>
    </source>
</evidence>
<reference evidence="8 9" key="1">
    <citation type="submission" date="2024-02" db="EMBL/GenBank/DDBJ databases">
        <title>de novo genome assembly of Solanum bulbocastanum strain 11H21.</title>
        <authorList>
            <person name="Hosaka A.J."/>
        </authorList>
    </citation>
    <scope>NUCLEOTIDE SEQUENCE [LARGE SCALE GENOMIC DNA]</scope>
    <source>
        <tissue evidence="8">Young leaves</tissue>
    </source>
</reference>